<feature type="non-terminal residue" evidence="2">
    <location>
        <position position="1"/>
    </location>
</feature>
<evidence type="ECO:0000256" key="1">
    <source>
        <dbReference type="SAM" id="MobiDB-lite"/>
    </source>
</evidence>
<evidence type="ECO:0000313" key="2">
    <source>
        <dbReference type="EMBL" id="RDX99153.1"/>
    </source>
</evidence>
<sequence length="322" mass="36211">MARAKGYHLSLSVQPWRNAMTTMKVSDKFYNLPLGEQEKYSPFFKKHHFGRNDIALMSLDSMKLTLLLVDMKLSKEELVGVSKLSKRPMSKHRTLSSRNTKASIKKQRKQILPKSNVDKEVVVEVGVIAIVEEEEEDEDDNDDSPLITRLTKRKASSIEPHGTKPSNHIILKTFPKEVNGMPLGSNTAPTPTLEALYSSSKDLLKFGSAKMEALFNPVRPSVVSHMDVKLLPLHHSNWAFPCRSGPDYGSLVGGLFGLLNPLSKPIFLEIFEHTLAIRQHHSSSPMRVFGMCASVEHPTNVCPILQEIEPQRYQPPPPFRPQ</sequence>
<protein>
    <submittedName>
        <fullName evidence="2">Uncharacterized protein</fullName>
    </submittedName>
</protein>
<evidence type="ECO:0000313" key="3">
    <source>
        <dbReference type="Proteomes" id="UP000257109"/>
    </source>
</evidence>
<feature type="region of interest" description="Disordered" evidence="1">
    <location>
        <begin position="84"/>
        <end position="110"/>
    </location>
</feature>
<organism evidence="2 3">
    <name type="scientific">Mucuna pruriens</name>
    <name type="common">Velvet bean</name>
    <name type="synonym">Dolichos pruriens</name>
    <dbReference type="NCBI Taxonomy" id="157652"/>
    <lineage>
        <taxon>Eukaryota</taxon>
        <taxon>Viridiplantae</taxon>
        <taxon>Streptophyta</taxon>
        <taxon>Embryophyta</taxon>
        <taxon>Tracheophyta</taxon>
        <taxon>Spermatophyta</taxon>
        <taxon>Magnoliopsida</taxon>
        <taxon>eudicotyledons</taxon>
        <taxon>Gunneridae</taxon>
        <taxon>Pentapetalae</taxon>
        <taxon>rosids</taxon>
        <taxon>fabids</taxon>
        <taxon>Fabales</taxon>
        <taxon>Fabaceae</taxon>
        <taxon>Papilionoideae</taxon>
        <taxon>50 kb inversion clade</taxon>
        <taxon>NPAAA clade</taxon>
        <taxon>indigoferoid/millettioid clade</taxon>
        <taxon>Phaseoleae</taxon>
        <taxon>Mucuna</taxon>
    </lineage>
</organism>
<dbReference type="AlphaFoldDB" id="A0A371H8Z5"/>
<dbReference type="Proteomes" id="UP000257109">
    <property type="component" value="Unassembled WGS sequence"/>
</dbReference>
<reference evidence="2" key="1">
    <citation type="submission" date="2018-05" db="EMBL/GenBank/DDBJ databases">
        <title>Draft genome of Mucuna pruriens seed.</title>
        <authorList>
            <person name="Nnadi N.E."/>
            <person name="Vos R."/>
            <person name="Hasami M.H."/>
            <person name="Devisetty U.K."/>
            <person name="Aguiy J.C."/>
        </authorList>
    </citation>
    <scope>NUCLEOTIDE SEQUENCE [LARGE SCALE GENOMIC DNA]</scope>
    <source>
        <strain evidence="2">JCA_2017</strain>
    </source>
</reference>
<comment type="caution">
    <text evidence="2">The sequence shown here is derived from an EMBL/GenBank/DDBJ whole genome shotgun (WGS) entry which is preliminary data.</text>
</comment>
<gene>
    <name evidence="2" type="ORF">CR513_17833</name>
</gene>
<accession>A0A371H8Z5</accession>
<feature type="compositionally biased region" description="Basic residues" evidence="1">
    <location>
        <begin position="84"/>
        <end position="95"/>
    </location>
</feature>
<dbReference type="EMBL" id="QJKJ01003290">
    <property type="protein sequence ID" value="RDX99153.1"/>
    <property type="molecule type" value="Genomic_DNA"/>
</dbReference>
<name>A0A371H8Z5_MUCPR</name>
<keyword evidence="3" id="KW-1185">Reference proteome</keyword>
<proteinExistence type="predicted"/>